<proteinExistence type="predicted"/>
<keyword evidence="2" id="KW-1185">Reference proteome</keyword>
<name>A0ABQ9GAA1_9NEOP</name>
<protein>
    <submittedName>
        <fullName evidence="1">Uncharacterized protein</fullName>
    </submittedName>
</protein>
<organism evidence="1 2">
    <name type="scientific">Dryococelus australis</name>
    <dbReference type="NCBI Taxonomy" id="614101"/>
    <lineage>
        <taxon>Eukaryota</taxon>
        <taxon>Metazoa</taxon>
        <taxon>Ecdysozoa</taxon>
        <taxon>Arthropoda</taxon>
        <taxon>Hexapoda</taxon>
        <taxon>Insecta</taxon>
        <taxon>Pterygota</taxon>
        <taxon>Neoptera</taxon>
        <taxon>Polyneoptera</taxon>
        <taxon>Phasmatodea</taxon>
        <taxon>Verophasmatodea</taxon>
        <taxon>Anareolatae</taxon>
        <taxon>Phasmatidae</taxon>
        <taxon>Eurycanthinae</taxon>
        <taxon>Dryococelus</taxon>
    </lineage>
</organism>
<accession>A0ABQ9GAA1</accession>
<comment type="caution">
    <text evidence="1">The sequence shown here is derived from an EMBL/GenBank/DDBJ whole genome shotgun (WGS) entry which is preliminary data.</text>
</comment>
<reference evidence="1 2" key="1">
    <citation type="submission" date="2023-02" db="EMBL/GenBank/DDBJ databases">
        <title>LHISI_Scaffold_Assembly.</title>
        <authorList>
            <person name="Stuart O.P."/>
            <person name="Cleave R."/>
            <person name="Magrath M.J.L."/>
            <person name="Mikheyev A.S."/>
        </authorList>
    </citation>
    <scope>NUCLEOTIDE SEQUENCE [LARGE SCALE GENOMIC DNA]</scope>
    <source>
        <strain evidence="1">Daus_M_001</strain>
        <tissue evidence="1">Leg muscle</tissue>
    </source>
</reference>
<dbReference type="Proteomes" id="UP001159363">
    <property type="component" value="Chromosome 13"/>
</dbReference>
<sequence length="85" mass="9941">MEPFLREFHNEVPLVPFLYSTLHSLLKQVMETFVKGDMIEKKELSKIDLSARESPIHTKNIDLDLATRDDLRKVKPHVKEVDILL</sequence>
<evidence type="ECO:0000313" key="1">
    <source>
        <dbReference type="EMBL" id="KAJ8868407.1"/>
    </source>
</evidence>
<gene>
    <name evidence="1" type="ORF">PR048_029923</name>
</gene>
<evidence type="ECO:0000313" key="2">
    <source>
        <dbReference type="Proteomes" id="UP001159363"/>
    </source>
</evidence>
<dbReference type="EMBL" id="JARBHB010000014">
    <property type="protein sequence ID" value="KAJ8868407.1"/>
    <property type="molecule type" value="Genomic_DNA"/>
</dbReference>